<keyword evidence="2 3" id="KW-0378">Hydrolase</keyword>
<proteinExistence type="inferred from homology"/>
<comment type="similarity">
    <text evidence="1 3">Belongs to the type-B carboxylesterase/lipase family.</text>
</comment>
<reference evidence="5 8" key="1">
    <citation type="journal article" date="2012" name="J. Bacteriol.">
        <title>Draft Genome Sequence of Turicella otitidis ATCC 51513, Isolated from Middle Ear Fluid from a Child with Otitis Media.</title>
        <authorList>
            <person name="Brinkrolf K."/>
            <person name="Schneider J."/>
            <person name="Knecht M."/>
            <person name="Ruckert C."/>
            <person name="Tauch A."/>
        </authorList>
    </citation>
    <scope>NUCLEOTIDE SEQUENCE [LARGE SCALE GENOMIC DNA]</scope>
    <source>
        <strain evidence="5 8">ATCC 51513</strain>
    </source>
</reference>
<evidence type="ECO:0000256" key="1">
    <source>
        <dbReference type="ARBA" id="ARBA00005964"/>
    </source>
</evidence>
<dbReference type="InterPro" id="IPR002018">
    <property type="entry name" value="CarbesteraseB"/>
</dbReference>
<evidence type="ECO:0000256" key="3">
    <source>
        <dbReference type="RuleBase" id="RU361235"/>
    </source>
</evidence>
<dbReference type="Proteomes" id="UP000011016">
    <property type="component" value="Unassembled WGS sequence"/>
</dbReference>
<sequence length="509" mass="54707">MPTVSVRQGTIRGLSVAADGSADDSGQLAAFFGIPYAAAPVGERLFLPPQPAEWSGELDATKRRATPPQIQYPEAALSIVENPLVEGEDFLNLNVWVSKEVLEQGEAAKAPVYVFIHGGAYRNGSGSISQLEGTGFAEKGIVAVTINYRLGVLGGLQLEDGTSNNQLRDQIAALEWVRDNIAAFGGDPEHVVVGGESAGAMSIGALLTSPKAKGLFHGAILQSGAAHNSVSQEAARAVGRRYAEYVGLEPNAKSLGSLEPEKAFEAGAAVEQEISTSADKDTYFDLASNSMTWQPSVDGDVLPEHPIEALKAGRGADVPVLIGTNLDEGTFFVVGTGIFDKVSDDDVKKAAAAWGAKDPEKVFELNVDSEDPRPGTTMVNLFHHWKFLQPLGQFIDARVENSDGPTFRYRFDWKSPKFGGALGSHHMLEIPFTFHTIDRQAIKDTVDLDAPVQLADDVHGAWVSFIKDLNPGWDPHTTDSRPTGIFTAEGRRVDTDVDRQAFVDWAGQR</sequence>
<dbReference type="eggNOG" id="COG2272">
    <property type="taxonomic scope" value="Bacteria"/>
</dbReference>
<dbReference type="HOGENOM" id="CLU_006586_16_4_11"/>
<dbReference type="Proteomes" id="UP000006078">
    <property type="component" value="Unassembled WGS sequence"/>
</dbReference>
<gene>
    <name evidence="5" type="primary">pnbA</name>
    <name evidence="5" type="ORF">BN46_0652</name>
    <name evidence="6" type="ORF">HMPREF9719_00871</name>
</gene>
<name>I7IX06_9CORY</name>
<organism evidence="5 8">
    <name type="scientific">Corynebacterium otitidis ATCC 51513</name>
    <dbReference type="NCBI Taxonomy" id="883169"/>
    <lineage>
        <taxon>Bacteria</taxon>
        <taxon>Bacillati</taxon>
        <taxon>Actinomycetota</taxon>
        <taxon>Actinomycetes</taxon>
        <taxon>Mycobacteriales</taxon>
        <taxon>Corynebacteriaceae</taxon>
        <taxon>Corynebacterium</taxon>
    </lineage>
</organism>
<dbReference type="Gene3D" id="3.40.50.1820">
    <property type="entry name" value="alpha/beta hydrolase"/>
    <property type="match status" value="1"/>
</dbReference>
<dbReference type="InterPro" id="IPR019826">
    <property type="entry name" value="Carboxylesterase_B_AS"/>
</dbReference>
<dbReference type="EMBL" id="AHAE01000039">
    <property type="protein sequence ID" value="EJZ82198.1"/>
    <property type="molecule type" value="Genomic_DNA"/>
</dbReference>
<dbReference type="STRING" id="29321.AAV33_01330"/>
<dbReference type="EC" id="3.1.1.-" evidence="3"/>
<keyword evidence="7" id="KW-1185">Reference proteome</keyword>
<comment type="caution">
    <text evidence="5">The sequence shown here is derived from an EMBL/GenBank/DDBJ whole genome shotgun (WGS) entry which is preliminary data.</text>
</comment>
<dbReference type="Pfam" id="PF00135">
    <property type="entry name" value="COesterase"/>
    <property type="match status" value="1"/>
</dbReference>
<reference evidence="6 7" key="2">
    <citation type="submission" date="2012-08" db="EMBL/GenBank/DDBJ databases">
        <title>The Genome Sequence of Turicella otitidis ATCC 51513.</title>
        <authorList>
            <consortium name="The Broad Institute Genome Sequencing Platform"/>
            <person name="Earl A."/>
            <person name="Ward D."/>
            <person name="Feldgarden M."/>
            <person name="Gevers D."/>
            <person name="Huys G."/>
            <person name="Walker B."/>
            <person name="Young S.K."/>
            <person name="Zeng Q."/>
            <person name="Gargeya S."/>
            <person name="Fitzgerald M."/>
            <person name="Haas B."/>
            <person name="Abouelleil A."/>
            <person name="Alvarado L."/>
            <person name="Arachchi H.M."/>
            <person name="Berlin A.M."/>
            <person name="Chapman S.B."/>
            <person name="Goldberg J."/>
            <person name="Griggs A."/>
            <person name="Gujja S."/>
            <person name="Hansen M."/>
            <person name="Howarth C."/>
            <person name="Imamovic A."/>
            <person name="Larimer J."/>
            <person name="McCowen C."/>
            <person name="Montmayeur A."/>
            <person name="Murphy C."/>
            <person name="Neiman D."/>
            <person name="Pearson M."/>
            <person name="Priest M."/>
            <person name="Roberts A."/>
            <person name="Saif S."/>
            <person name="Shea T."/>
            <person name="Sisk P."/>
            <person name="Sykes S."/>
            <person name="Wortman J."/>
            <person name="Nusbaum C."/>
            <person name="Birren B."/>
        </authorList>
    </citation>
    <scope>NUCLEOTIDE SEQUENCE [LARGE SCALE GENOMIC DNA]</scope>
    <source>
        <strain evidence="6 7">ATCC 51513</strain>
    </source>
</reference>
<dbReference type="PATRIC" id="fig|883169.3.peg.837"/>
<feature type="domain" description="Carboxylesterase type B" evidence="4">
    <location>
        <begin position="2"/>
        <end position="472"/>
    </location>
</feature>
<dbReference type="GO" id="GO:0016787">
    <property type="term" value="F:hydrolase activity"/>
    <property type="evidence" value="ECO:0007669"/>
    <property type="project" value="UniProtKB-KW"/>
</dbReference>
<accession>I7IX06</accession>
<dbReference type="SUPFAM" id="SSF53474">
    <property type="entry name" value="alpha/beta-Hydrolases"/>
    <property type="match status" value="1"/>
</dbReference>
<evidence type="ECO:0000313" key="8">
    <source>
        <dbReference type="Proteomes" id="UP000011016"/>
    </source>
</evidence>
<protein>
    <recommendedName>
        <fullName evidence="3">Carboxylic ester hydrolase</fullName>
        <ecNumber evidence="3">3.1.1.-</ecNumber>
    </recommendedName>
</protein>
<dbReference type="AlphaFoldDB" id="I7IX06"/>
<dbReference type="RefSeq" id="WP_004600761.1">
    <property type="nucleotide sequence ID" value="NZ_HF541866.1"/>
</dbReference>
<dbReference type="InterPro" id="IPR050309">
    <property type="entry name" value="Type-B_Carboxylest/Lipase"/>
</dbReference>
<evidence type="ECO:0000313" key="6">
    <source>
        <dbReference type="EMBL" id="EJZ82198.1"/>
    </source>
</evidence>
<dbReference type="PANTHER" id="PTHR11559">
    <property type="entry name" value="CARBOXYLESTERASE"/>
    <property type="match status" value="1"/>
</dbReference>
<evidence type="ECO:0000313" key="7">
    <source>
        <dbReference type="Proteomes" id="UP000006078"/>
    </source>
</evidence>
<evidence type="ECO:0000313" key="5">
    <source>
        <dbReference type="EMBL" id="CCI83388.1"/>
    </source>
</evidence>
<dbReference type="OrthoDB" id="3199405at2"/>
<evidence type="ECO:0000259" key="4">
    <source>
        <dbReference type="Pfam" id="PF00135"/>
    </source>
</evidence>
<dbReference type="InterPro" id="IPR029058">
    <property type="entry name" value="AB_hydrolase_fold"/>
</dbReference>
<evidence type="ECO:0000256" key="2">
    <source>
        <dbReference type="ARBA" id="ARBA00022801"/>
    </source>
</evidence>
<dbReference type="ESTHER" id="9actn-i7ix06">
    <property type="family name" value="Carb_B_Bacteria"/>
</dbReference>
<dbReference type="PROSITE" id="PS00122">
    <property type="entry name" value="CARBOXYLESTERASE_B_1"/>
    <property type="match status" value="1"/>
</dbReference>
<dbReference type="EMBL" id="CAJZ01000096">
    <property type="protein sequence ID" value="CCI83388.1"/>
    <property type="molecule type" value="Genomic_DNA"/>
</dbReference>